<dbReference type="InParanoid" id="A0A0V0QH57"/>
<gene>
    <name evidence="4" type="ORF">PPERSA_01446</name>
</gene>
<comment type="caution">
    <text evidence="4">The sequence shown here is derived from an EMBL/GenBank/DDBJ whole genome shotgun (WGS) entry which is preliminary data.</text>
</comment>
<dbReference type="EMBL" id="LDAU01000170">
    <property type="protein sequence ID" value="KRX01543.1"/>
    <property type="molecule type" value="Genomic_DNA"/>
</dbReference>
<keyword evidence="3" id="KW-0732">Signal</keyword>
<feature type="region of interest" description="Disordered" evidence="1">
    <location>
        <begin position="1500"/>
        <end position="1519"/>
    </location>
</feature>
<reference evidence="4 5" key="1">
    <citation type="journal article" date="2015" name="Sci. Rep.">
        <title>Genome of the facultative scuticociliatosis pathogen Pseudocohnilembus persalinus provides insight into its virulence through horizontal gene transfer.</title>
        <authorList>
            <person name="Xiong J."/>
            <person name="Wang G."/>
            <person name="Cheng J."/>
            <person name="Tian M."/>
            <person name="Pan X."/>
            <person name="Warren A."/>
            <person name="Jiang C."/>
            <person name="Yuan D."/>
            <person name="Miao W."/>
        </authorList>
    </citation>
    <scope>NUCLEOTIDE SEQUENCE [LARGE SCALE GENOMIC DNA]</scope>
    <source>
        <strain evidence="4">36N120E</strain>
    </source>
</reference>
<keyword evidence="2" id="KW-1133">Transmembrane helix</keyword>
<evidence type="ECO:0000313" key="4">
    <source>
        <dbReference type="EMBL" id="KRX01543.1"/>
    </source>
</evidence>
<dbReference type="Proteomes" id="UP000054937">
    <property type="component" value="Unassembled WGS sequence"/>
</dbReference>
<evidence type="ECO:0000256" key="1">
    <source>
        <dbReference type="SAM" id="MobiDB-lite"/>
    </source>
</evidence>
<name>A0A0V0QH57_PSEPJ</name>
<feature type="compositionally biased region" description="Low complexity" evidence="1">
    <location>
        <begin position="611"/>
        <end position="627"/>
    </location>
</feature>
<feature type="transmembrane region" description="Helical" evidence="2">
    <location>
        <begin position="43"/>
        <end position="64"/>
    </location>
</feature>
<feature type="compositionally biased region" description="Polar residues" evidence="1">
    <location>
        <begin position="221"/>
        <end position="231"/>
    </location>
</feature>
<feature type="compositionally biased region" description="Basic and acidic residues" evidence="1">
    <location>
        <begin position="155"/>
        <end position="171"/>
    </location>
</feature>
<evidence type="ECO:0000256" key="2">
    <source>
        <dbReference type="SAM" id="Phobius"/>
    </source>
</evidence>
<keyword evidence="2" id="KW-0472">Membrane</keyword>
<feature type="region of interest" description="Disordered" evidence="1">
    <location>
        <begin position="1439"/>
        <end position="1465"/>
    </location>
</feature>
<sequence length="1653" mass="194577">MEAVVLIELLLLILEIGFSISDEASDIIYVCTQDMFDSLMLQIFIFFILASPLVQVLAYTIILGNNAVTSLRNKGFIEPDDEEQESLFQVHIAFGIMILQEFKIFAPTMFWFLKKRYNLVFTKNLMEGLKTVVSQKRKTEQEKREVEQRRKKIEKQKQKEEKERQKNEQKKLQLQLQTDFVNSGNLFSPTNISSSGRRKGKLSLKSISEKLFKSPKRQKRNSGLSDLNCNSEANLPKINLNLVQNQQLEKNSINQEKNNRKGSNQYYDNMTPKMEVTIGNELYEINQTEEFLINNNNINQFSNNKYQNSDNRNQFYDFSQAVGNSDFYNQGQNQLQIQRRNSSFSVENGKMNNNQIQNQNQKNQEQFKNVGKIDFDPQPFSSFGMSPNKKFQLLQDKQNQEKFECIIQKKKISDLSSINPSSFQKLRQNSVQGTPLGLDSNNNSNIFKFQQQNMGSDNNINGFYSPQLGHNSDKITGQFQFQQQNLNKVRKNSNSYQQQIQQKKFVLQPQKIFDSDQNSNQKETDSFNQKQNEQNLICNFIQQEKQEMENEENKENMKDKKKIKNSIQIQIPQNNYDFQSINMANNQQNQNFLQLQSQSSQNIYLSPQNIGRSNFGNFSKNNNNNPKLLKRKKNQQNIKGSSDMESTFNSKNQNPIRLLTEENERKSGKNRTYLGSNCSNNNIHTSENIQVSKKESQIQNNDYYYYNNNNYNDNNYQNEEHIDGQLGNEAVTYNVSDQEFKKNLILYLDSKMEPDLEIILNDENFKHLMLIGNIFETVFEGIPQAILQFINNQMLLKQRNDGSGWSYYQIFAFTTTCISLVLNCVRLVHLLLGDKLDIFLGTLNYLNKDRNFIKDELLIPERIDVHNDLVLLKKLSLIDENFESEMVQEIKIVMENYKNSRDELLHYIKKIVQKKFPSNFKRFTLVLPNSTIDSTYAFTFEKQFRKAQGDNDNIIVEIEINDHYFPDQVTNKDNEILYMKSINDFLSLLNSKQKKNLYYNFYDRIKNIKLEIFVNKQIFKGLNLDPVNMNNIINNSYYQQQSLPEKLKKLLEKIKKIENIGKLHFPQLETLEVVIDHEEDFKFGQKLVYEQINQKKKGNKFNNNNSDGDKRFYCFKENLMPYGIIFNWLYESISIFKGNHLNLKNYSFEIFGIDLVQVEEQKIIEIDNPKMLQFLVMSSKNFIQDIERIYITLQKNEFFQYLLYNNENEQDPTPESKNQINGQNQVQIQKLTMNQIENNNNYNINKNLNNNNINIVNSGMGFSSQFYLQNNNYMDDSNQNFNGKLSIQDENMVNTDQLNNQIQQNQYTDYGNYQGNSDERKFKFQNKLIENLLKKLCLRPFNKLKNFHVQLEDYGYNLDMVLYNLFKLNQGQNKHIWYFPQFKDSQAVEEFSSLDPKKEFDFSNLMQIPSYQFSNNQSIDQLVQFKIRQDKILQNEGSSLKKKDGQDFNNNNQNQNNNNNQNNNLTSEKLKNEEKILIKCVIARIPQFLNLDPIYQEEEDNLEEEESERKRNEKKKQFSESTLLVKRNQHLKKQFALVQKGDSFSKENEQSEFFQEDLEFEREKFQKKGQKSEFARFGFLNMLAKEEDIKESIFDSQFGQVLDSLNLDLDCSIDGVKNCLEVEKFSSKFNKVGTIFGKYFIKSDKQISFIQCN</sequence>
<organism evidence="4 5">
    <name type="scientific">Pseudocohnilembus persalinus</name>
    <name type="common">Ciliate</name>
    <dbReference type="NCBI Taxonomy" id="266149"/>
    <lineage>
        <taxon>Eukaryota</taxon>
        <taxon>Sar</taxon>
        <taxon>Alveolata</taxon>
        <taxon>Ciliophora</taxon>
        <taxon>Intramacronucleata</taxon>
        <taxon>Oligohymenophorea</taxon>
        <taxon>Scuticociliatia</taxon>
        <taxon>Philasterida</taxon>
        <taxon>Pseudocohnilembidae</taxon>
        <taxon>Pseudocohnilembus</taxon>
    </lineage>
</organism>
<feature type="compositionally biased region" description="Basic and acidic residues" evidence="1">
    <location>
        <begin position="1507"/>
        <end position="1518"/>
    </location>
</feature>
<feature type="chain" id="PRO_5006867433" description="Transmembrane protein" evidence="3">
    <location>
        <begin position="22"/>
        <end position="1653"/>
    </location>
</feature>
<evidence type="ECO:0008006" key="6">
    <source>
        <dbReference type="Google" id="ProtNLM"/>
    </source>
</evidence>
<proteinExistence type="predicted"/>
<feature type="compositionally biased region" description="Basic and acidic residues" evidence="1">
    <location>
        <begin position="137"/>
        <end position="148"/>
    </location>
</feature>
<feature type="region of interest" description="Disordered" evidence="1">
    <location>
        <begin position="137"/>
        <end position="171"/>
    </location>
</feature>
<feature type="compositionally biased region" description="Polar residues" evidence="1">
    <location>
        <begin position="638"/>
        <end position="655"/>
    </location>
</feature>
<feature type="region of interest" description="Disordered" evidence="1">
    <location>
        <begin position="211"/>
        <end position="231"/>
    </location>
</feature>
<accession>A0A0V0QH57</accession>
<keyword evidence="5" id="KW-1185">Reference proteome</keyword>
<evidence type="ECO:0000256" key="3">
    <source>
        <dbReference type="SAM" id="SignalP"/>
    </source>
</evidence>
<feature type="region of interest" description="Disordered" evidence="1">
    <location>
        <begin position="611"/>
        <end position="655"/>
    </location>
</feature>
<protein>
    <recommendedName>
        <fullName evidence="6">Transmembrane protein</fullName>
    </recommendedName>
</protein>
<keyword evidence="2" id="KW-0812">Transmembrane</keyword>
<evidence type="ECO:0000313" key="5">
    <source>
        <dbReference type="Proteomes" id="UP000054937"/>
    </source>
</evidence>
<feature type="signal peptide" evidence="3">
    <location>
        <begin position="1"/>
        <end position="21"/>
    </location>
</feature>
<feature type="compositionally biased region" description="Low complexity" evidence="1">
    <location>
        <begin position="1449"/>
        <end position="1464"/>
    </location>
</feature>